<protein>
    <submittedName>
        <fullName evidence="2">Uncharacterized protein</fullName>
    </submittedName>
</protein>
<gene>
    <name evidence="2" type="ORF">METZ01_LOCUS144775</name>
</gene>
<organism evidence="2">
    <name type="scientific">marine metagenome</name>
    <dbReference type="NCBI Taxonomy" id="408172"/>
    <lineage>
        <taxon>unclassified sequences</taxon>
        <taxon>metagenomes</taxon>
        <taxon>ecological metagenomes</taxon>
    </lineage>
</organism>
<evidence type="ECO:0000256" key="1">
    <source>
        <dbReference type="SAM" id="MobiDB-lite"/>
    </source>
</evidence>
<reference evidence="2" key="1">
    <citation type="submission" date="2018-05" db="EMBL/GenBank/DDBJ databases">
        <authorList>
            <person name="Lanie J.A."/>
            <person name="Ng W.-L."/>
            <person name="Kazmierczak K.M."/>
            <person name="Andrzejewski T.M."/>
            <person name="Davidsen T.M."/>
            <person name="Wayne K.J."/>
            <person name="Tettelin H."/>
            <person name="Glass J.I."/>
            <person name="Rusch D."/>
            <person name="Podicherti R."/>
            <person name="Tsui H.-C.T."/>
            <person name="Winkler M.E."/>
        </authorList>
    </citation>
    <scope>NUCLEOTIDE SEQUENCE</scope>
</reference>
<evidence type="ECO:0000313" key="2">
    <source>
        <dbReference type="EMBL" id="SVA91921.1"/>
    </source>
</evidence>
<name>A0A381ZSI2_9ZZZZ</name>
<feature type="region of interest" description="Disordered" evidence="1">
    <location>
        <begin position="1"/>
        <end position="25"/>
    </location>
</feature>
<dbReference type="EMBL" id="UINC01022397">
    <property type="protein sequence ID" value="SVA91921.1"/>
    <property type="molecule type" value="Genomic_DNA"/>
</dbReference>
<sequence length="25" mass="2610">MKAKAGLPLSPEAGETTSLRIDRPA</sequence>
<dbReference type="AlphaFoldDB" id="A0A381ZSI2"/>
<proteinExistence type="predicted"/>
<accession>A0A381ZSI2</accession>